<keyword evidence="2" id="KW-1185">Reference proteome</keyword>
<evidence type="ECO:0000313" key="2">
    <source>
        <dbReference type="Proteomes" id="UP000032180"/>
    </source>
</evidence>
<proteinExistence type="predicted"/>
<reference evidence="1 2" key="1">
    <citation type="submission" date="2012-08" db="EMBL/GenBank/DDBJ databases">
        <title>Oryza genome evolution.</title>
        <authorList>
            <person name="Wing R.A."/>
        </authorList>
    </citation>
    <scope>NUCLEOTIDE SEQUENCE</scope>
</reference>
<dbReference type="Gramene" id="LPERR04G09990.1">
    <property type="protein sequence ID" value="LPERR04G09990.1"/>
    <property type="gene ID" value="LPERR04G09990"/>
</dbReference>
<evidence type="ECO:0000313" key="1">
    <source>
        <dbReference type="EnsemblPlants" id="LPERR04G09990.1"/>
    </source>
</evidence>
<organism evidence="1 2">
    <name type="scientific">Leersia perrieri</name>
    <dbReference type="NCBI Taxonomy" id="77586"/>
    <lineage>
        <taxon>Eukaryota</taxon>
        <taxon>Viridiplantae</taxon>
        <taxon>Streptophyta</taxon>
        <taxon>Embryophyta</taxon>
        <taxon>Tracheophyta</taxon>
        <taxon>Spermatophyta</taxon>
        <taxon>Magnoliopsida</taxon>
        <taxon>Liliopsida</taxon>
        <taxon>Poales</taxon>
        <taxon>Poaceae</taxon>
        <taxon>BOP clade</taxon>
        <taxon>Oryzoideae</taxon>
        <taxon>Oryzeae</taxon>
        <taxon>Oryzinae</taxon>
        <taxon>Leersia</taxon>
    </lineage>
</organism>
<dbReference type="AlphaFoldDB" id="A0A0D9W556"/>
<name>A0A0D9W556_9ORYZ</name>
<accession>A0A0D9W556</accession>
<dbReference type="HOGENOM" id="CLU_1984795_0_0_1"/>
<protein>
    <submittedName>
        <fullName evidence="1">Uncharacterized protein</fullName>
    </submittedName>
</protein>
<sequence length="126" mass="14733">MVPLQPCVNLLRSSYLRYAARRMKNFEEWRVVSSLSFSFKRSYLQDGGIYKPSLRTKLIITKFLFGYHCQEILSINLLLAMHPAIHLLRGYHVLNLRIIAISLEHRILETQDILIVILLLLLLINV</sequence>
<reference evidence="2" key="2">
    <citation type="submission" date="2013-12" db="EMBL/GenBank/DDBJ databases">
        <authorList>
            <person name="Yu Y."/>
            <person name="Lee S."/>
            <person name="de Baynast K."/>
            <person name="Wissotski M."/>
            <person name="Liu L."/>
            <person name="Talag J."/>
            <person name="Goicoechea J."/>
            <person name="Angelova A."/>
            <person name="Jetty R."/>
            <person name="Kudrna D."/>
            <person name="Golser W."/>
            <person name="Rivera L."/>
            <person name="Zhang J."/>
            <person name="Wing R."/>
        </authorList>
    </citation>
    <scope>NUCLEOTIDE SEQUENCE</scope>
</reference>
<dbReference type="Proteomes" id="UP000032180">
    <property type="component" value="Chromosome 4"/>
</dbReference>
<dbReference type="EnsemblPlants" id="LPERR04G09990.1">
    <property type="protein sequence ID" value="LPERR04G09990.1"/>
    <property type="gene ID" value="LPERR04G09990"/>
</dbReference>
<reference evidence="1" key="3">
    <citation type="submission" date="2015-04" db="UniProtKB">
        <authorList>
            <consortium name="EnsemblPlants"/>
        </authorList>
    </citation>
    <scope>IDENTIFICATION</scope>
</reference>